<dbReference type="PANTHER" id="PTHR23227:SF67">
    <property type="entry name" value="CRANIOFACIAL DEVELOPMENT PROTEIN 2-LIKE"/>
    <property type="match status" value="1"/>
</dbReference>
<proteinExistence type="predicted"/>
<dbReference type="EMBL" id="QJKJ01006715">
    <property type="protein sequence ID" value="RDX85741.1"/>
    <property type="molecule type" value="Genomic_DNA"/>
</dbReference>
<comment type="caution">
    <text evidence="1">The sequence shown here is derived from an EMBL/GenBank/DDBJ whole genome shotgun (WGS) entry which is preliminary data.</text>
</comment>
<dbReference type="OrthoDB" id="1683859at2759"/>
<sequence>MLSGNSTLYNLNTVLNELKPLHRHPAVMLNEQGSSHFIGRMFATWNIGKSMEVVDTMIQRRTNIMCLQKPNGWDVRGKNGMGITVDKEWKESKTIDHLKSQVGNLPWARIRSLFQTPTVGFIKHSIGTPSPSSSQGYHQYNQCSLTTSRSKALAKNKLRIFGAVGSREQKILLGWNLNGNVDGDTRQFIGAHSTFGFGELNDEGQSILDSSVAYNFKITNTCFKKPEEHLITYKWKLKVTN</sequence>
<dbReference type="InterPro" id="IPR027124">
    <property type="entry name" value="Swc5/CFDP1/2"/>
</dbReference>
<dbReference type="PANTHER" id="PTHR23227">
    <property type="entry name" value="BUCENTAUR RELATED"/>
    <property type="match status" value="1"/>
</dbReference>
<dbReference type="STRING" id="157652.A0A371G5J1"/>
<protein>
    <submittedName>
        <fullName evidence="1">Uncharacterized protein</fullName>
    </submittedName>
</protein>
<dbReference type="Proteomes" id="UP000257109">
    <property type="component" value="Unassembled WGS sequence"/>
</dbReference>
<organism evidence="1 2">
    <name type="scientific">Mucuna pruriens</name>
    <name type="common">Velvet bean</name>
    <name type="synonym">Dolichos pruriens</name>
    <dbReference type="NCBI Taxonomy" id="157652"/>
    <lineage>
        <taxon>Eukaryota</taxon>
        <taxon>Viridiplantae</taxon>
        <taxon>Streptophyta</taxon>
        <taxon>Embryophyta</taxon>
        <taxon>Tracheophyta</taxon>
        <taxon>Spermatophyta</taxon>
        <taxon>Magnoliopsida</taxon>
        <taxon>eudicotyledons</taxon>
        <taxon>Gunneridae</taxon>
        <taxon>Pentapetalae</taxon>
        <taxon>rosids</taxon>
        <taxon>fabids</taxon>
        <taxon>Fabales</taxon>
        <taxon>Fabaceae</taxon>
        <taxon>Papilionoideae</taxon>
        <taxon>50 kb inversion clade</taxon>
        <taxon>NPAAA clade</taxon>
        <taxon>indigoferoid/millettioid clade</taxon>
        <taxon>Phaseoleae</taxon>
        <taxon>Mucuna</taxon>
    </lineage>
</organism>
<keyword evidence="2" id="KW-1185">Reference proteome</keyword>
<feature type="non-terminal residue" evidence="1">
    <location>
        <position position="241"/>
    </location>
</feature>
<reference evidence="1" key="1">
    <citation type="submission" date="2018-05" db="EMBL/GenBank/DDBJ databases">
        <title>Draft genome of Mucuna pruriens seed.</title>
        <authorList>
            <person name="Nnadi N.E."/>
            <person name="Vos R."/>
            <person name="Hasami M.H."/>
            <person name="Devisetty U.K."/>
            <person name="Aguiy J.C."/>
        </authorList>
    </citation>
    <scope>NUCLEOTIDE SEQUENCE [LARGE SCALE GENOMIC DNA]</scope>
    <source>
        <strain evidence="1">JCA_2017</strain>
    </source>
</reference>
<gene>
    <name evidence="1" type="ORF">CR513_33024</name>
</gene>
<dbReference type="AlphaFoldDB" id="A0A371G5J1"/>
<evidence type="ECO:0000313" key="2">
    <source>
        <dbReference type="Proteomes" id="UP000257109"/>
    </source>
</evidence>
<evidence type="ECO:0000313" key="1">
    <source>
        <dbReference type="EMBL" id="RDX85741.1"/>
    </source>
</evidence>
<name>A0A371G5J1_MUCPR</name>
<accession>A0A371G5J1</accession>